<evidence type="ECO:0000256" key="9">
    <source>
        <dbReference type="PIRSR" id="PIRSR001191-1"/>
    </source>
</evidence>
<comment type="cofactor">
    <cofactor evidence="11">
        <name>Zn(2+)</name>
        <dbReference type="ChEBI" id="CHEBI:29105"/>
    </cofactor>
    <text evidence="11">Binds 2 Zn(2+) ions per subunit.</text>
</comment>
<name>A0A813WFT5_9BILA</name>
<feature type="binding site" evidence="11">
    <location>
        <position position="375"/>
    </location>
    <ligand>
        <name>Ca(2+)</name>
        <dbReference type="ChEBI" id="CHEBI:29108"/>
        <label>5</label>
    </ligand>
</feature>
<feature type="binding site" evidence="11">
    <location>
        <position position="197"/>
    </location>
    <ligand>
        <name>Ca(2+)</name>
        <dbReference type="ChEBI" id="CHEBI:29108"/>
        <label>3</label>
    </ligand>
</feature>
<feature type="domain" description="Peptidase metallopeptidase" evidence="14">
    <location>
        <begin position="122"/>
        <end position="286"/>
    </location>
</feature>
<evidence type="ECO:0000256" key="11">
    <source>
        <dbReference type="PIRSR" id="PIRSR621190-2"/>
    </source>
</evidence>
<dbReference type="GO" id="GO:0004222">
    <property type="term" value="F:metalloendopeptidase activity"/>
    <property type="evidence" value="ECO:0007669"/>
    <property type="project" value="InterPro"/>
</dbReference>
<feature type="compositionally biased region" description="Basic and acidic residues" evidence="13">
    <location>
        <begin position="519"/>
        <end position="533"/>
    </location>
</feature>
<dbReference type="InterPro" id="IPR002477">
    <property type="entry name" value="Peptidoglycan-bd-like"/>
</dbReference>
<dbReference type="CDD" id="cd04278">
    <property type="entry name" value="ZnMc_MMP"/>
    <property type="match status" value="1"/>
</dbReference>
<dbReference type="InterPro" id="IPR006026">
    <property type="entry name" value="Peptidase_Metallo"/>
</dbReference>
<accession>A0A813WFT5</accession>
<feature type="binding site" evidence="11">
    <location>
        <position position="205"/>
    </location>
    <ligand>
        <name>Zn(2+)</name>
        <dbReference type="ChEBI" id="CHEBI:29105"/>
        <label>1</label>
    </ligand>
</feature>
<dbReference type="Pfam" id="PF01471">
    <property type="entry name" value="PG_binding_1"/>
    <property type="match status" value="1"/>
</dbReference>
<comment type="caution">
    <text evidence="15">The sequence shown here is derived from an EMBL/GenBank/DDBJ whole genome shotgun (WGS) entry which is preliminary data.</text>
</comment>
<feature type="binding site" evidence="11">
    <location>
        <position position="217"/>
    </location>
    <ligand>
        <name>Ca(2+)</name>
        <dbReference type="ChEBI" id="CHEBI:29108"/>
        <label>3</label>
    </ligand>
</feature>
<keyword evidence="7" id="KW-0482">Metalloprotease</keyword>
<evidence type="ECO:0000313" key="16">
    <source>
        <dbReference type="EMBL" id="CAF3686939.1"/>
    </source>
</evidence>
<feature type="binding site" evidence="11">
    <location>
        <position position="192"/>
    </location>
    <ligand>
        <name>Zn(2+)</name>
        <dbReference type="ChEBI" id="CHEBI:29105"/>
        <label>1</label>
    </ligand>
</feature>
<dbReference type="SUPFAM" id="SSF47090">
    <property type="entry name" value="PGBD-like"/>
    <property type="match status" value="1"/>
</dbReference>
<feature type="binding site" evidence="11">
    <location>
        <position position="213"/>
    </location>
    <ligand>
        <name>Ca(2+)</name>
        <dbReference type="ChEBI" id="CHEBI:29108"/>
        <label>2</label>
    </ligand>
</feature>
<comment type="similarity">
    <text evidence="1">Belongs to the peptidase M10A family.</text>
</comment>
<dbReference type="GO" id="GO:0030198">
    <property type="term" value="P:extracellular matrix organization"/>
    <property type="evidence" value="ECO:0007669"/>
    <property type="project" value="TreeGrafter"/>
</dbReference>
<feature type="binding site" evidence="10">
    <location>
        <position position="245"/>
    </location>
    <ligand>
        <name>Zn(2+)</name>
        <dbReference type="ChEBI" id="CHEBI:29105"/>
        <label>2</label>
        <note>catalytic</note>
    </ligand>
</feature>
<keyword evidence="8" id="KW-0865">Zymogen</keyword>
<dbReference type="InterPro" id="IPR036375">
    <property type="entry name" value="Hemopexin-like_dom_sf"/>
</dbReference>
<dbReference type="InterPro" id="IPR018487">
    <property type="entry name" value="Hemopexin-like_repeat"/>
</dbReference>
<dbReference type="SUPFAM" id="SSF50923">
    <property type="entry name" value="Hemopexin-like domain"/>
    <property type="match status" value="1"/>
</dbReference>
<feature type="binding site" evidence="11">
    <location>
        <position position="215"/>
    </location>
    <ligand>
        <name>Zn(2+)</name>
        <dbReference type="ChEBI" id="CHEBI:29105"/>
        <label>1</label>
    </ligand>
</feature>
<dbReference type="InterPro" id="IPR021158">
    <property type="entry name" value="Pept_M10A_Zn_BS"/>
</dbReference>
<feature type="binding site" evidence="11">
    <location>
        <position position="190"/>
    </location>
    <ligand>
        <name>Zn(2+)</name>
        <dbReference type="ChEBI" id="CHEBI:29105"/>
        <label>1</label>
    </ligand>
</feature>
<evidence type="ECO:0000313" key="17">
    <source>
        <dbReference type="Proteomes" id="UP000663864"/>
    </source>
</evidence>
<evidence type="ECO:0000256" key="6">
    <source>
        <dbReference type="ARBA" id="ARBA00022833"/>
    </source>
</evidence>
<feature type="active site" evidence="9">
    <location>
        <position position="242"/>
    </location>
</feature>
<dbReference type="PANTHER" id="PTHR10201">
    <property type="entry name" value="MATRIX METALLOPROTEINASE"/>
    <property type="match status" value="1"/>
</dbReference>
<feature type="binding site" evidence="11">
    <location>
        <position position="259"/>
    </location>
    <ligand>
        <name>Zn(2+)</name>
        <dbReference type="ChEBI" id="CHEBI:29105"/>
        <label>2</label>
        <note>catalytic</note>
    </ligand>
</feature>
<dbReference type="PRINTS" id="PR00138">
    <property type="entry name" value="MATRIXIN"/>
</dbReference>
<organism evidence="15 17">
    <name type="scientific">Rotaria sordida</name>
    <dbReference type="NCBI Taxonomy" id="392033"/>
    <lineage>
        <taxon>Eukaryota</taxon>
        <taxon>Metazoa</taxon>
        <taxon>Spiralia</taxon>
        <taxon>Gnathifera</taxon>
        <taxon>Rotifera</taxon>
        <taxon>Eurotatoria</taxon>
        <taxon>Bdelloidea</taxon>
        <taxon>Philodinida</taxon>
        <taxon>Philodinidae</taxon>
        <taxon>Rotaria</taxon>
    </lineage>
</organism>
<sequence>MRMKQIICICTKSAPDYNQYLEQFGYTQFDRTSKLESRLFSPSGKPSANEGIKKFQRLFKLPETGILDEQTKKLMQRPRCGNPDIGILNVKKQSSNDGKLKPLLLNQGRLTNMNTAESYVTHEKSWPIKHLKWFIEEYPKQQKHITSQDDIRRIINQAFHDWEKYSGLTFEMAKTKETANFNIKFSSKDHNDGYPFDGQGITLAHAFYPKNGDIHFDDDEYFTDNYTNQNDQYTLRLVAAHEIGHALGLSHSFAEDSLMFPVYQQFNSDYSISKDDQDGIQSLYGKSDEKITTTTTTTKTTLSPMTSTRSPDILPMNNWCSGDFQTGCEGPDGDLYLFKNTHLWRYRARTKQGWDPQSTLISQRFPHLKDKTITACVKSVTGYVYFFHKYDLWKARTHWSMEGPHRLRGKNYPQNSHVALFHNNSIYLLQNDIAYSLNEFNYNRELGIHPITTILDSPPKESIHSGFTYGERHYIFTRNHVYVYNSIYGNLLDGYPKSLTNGWFACDPTLQIQKLNKKTTKEYHRNNERDNYHDRHRHHDHDHNRHYGRRRLFPPNHHGDRHQRPWND</sequence>
<feature type="binding site" evidence="11">
    <location>
        <position position="220"/>
    </location>
    <ligand>
        <name>Ca(2+)</name>
        <dbReference type="ChEBI" id="CHEBI:29108"/>
        <label>3</label>
    </ligand>
</feature>
<evidence type="ECO:0000313" key="15">
    <source>
        <dbReference type="EMBL" id="CAF0860674.1"/>
    </source>
</evidence>
<dbReference type="Proteomes" id="UP000663864">
    <property type="component" value="Unassembled WGS sequence"/>
</dbReference>
<dbReference type="PROSITE" id="PS00546">
    <property type="entry name" value="CYSTEINE_SWITCH"/>
    <property type="match status" value="1"/>
</dbReference>
<dbReference type="InterPro" id="IPR021190">
    <property type="entry name" value="Pept_M10A"/>
</dbReference>
<feature type="compositionally biased region" description="Basic residues" evidence="13">
    <location>
        <begin position="534"/>
        <end position="552"/>
    </location>
</feature>
<dbReference type="SMART" id="SM00235">
    <property type="entry name" value="ZnMc"/>
    <property type="match status" value="1"/>
</dbReference>
<comment type="cofactor">
    <cofactor evidence="11">
        <name>Ca(2+)</name>
        <dbReference type="ChEBI" id="CHEBI:29108"/>
    </cofactor>
    <text evidence="11">Can bind about 5 Ca(2+) ions per subunit.</text>
</comment>
<dbReference type="Gene3D" id="2.110.10.10">
    <property type="entry name" value="Hemopexin-like domain"/>
    <property type="match status" value="1"/>
</dbReference>
<evidence type="ECO:0000256" key="5">
    <source>
        <dbReference type="ARBA" id="ARBA00022801"/>
    </source>
</evidence>
<proteinExistence type="inferred from homology"/>
<feature type="binding site" evidence="11">
    <location>
        <position position="198"/>
    </location>
    <ligand>
        <name>Ca(2+)</name>
        <dbReference type="ChEBI" id="CHEBI:29108"/>
        <label>3</label>
    </ligand>
</feature>
<evidence type="ECO:0000256" key="3">
    <source>
        <dbReference type="ARBA" id="ARBA00022723"/>
    </source>
</evidence>
<dbReference type="InterPro" id="IPR024079">
    <property type="entry name" value="MetalloPept_cat_dom_sf"/>
</dbReference>
<dbReference type="GO" id="GO:0006508">
    <property type="term" value="P:proteolysis"/>
    <property type="evidence" value="ECO:0007669"/>
    <property type="project" value="UniProtKB-KW"/>
</dbReference>
<keyword evidence="5" id="KW-0378">Hydrolase</keyword>
<evidence type="ECO:0000256" key="1">
    <source>
        <dbReference type="ARBA" id="ARBA00010370"/>
    </source>
</evidence>
<evidence type="ECO:0000256" key="12">
    <source>
        <dbReference type="PROSITE-ProRule" id="PRU01011"/>
    </source>
</evidence>
<feature type="binding site" evidence="10">
    <location>
        <position position="251"/>
    </location>
    <ligand>
        <name>Zn(2+)</name>
        <dbReference type="ChEBI" id="CHEBI:29105"/>
        <label>2</label>
        <note>catalytic</note>
    </ligand>
</feature>
<dbReference type="EMBL" id="CAJNOT010000141">
    <property type="protein sequence ID" value="CAF0860674.1"/>
    <property type="molecule type" value="Genomic_DNA"/>
</dbReference>
<dbReference type="Pfam" id="PF00413">
    <property type="entry name" value="Peptidase_M10"/>
    <property type="match status" value="1"/>
</dbReference>
<dbReference type="GO" id="GO:0031012">
    <property type="term" value="C:extracellular matrix"/>
    <property type="evidence" value="ECO:0007669"/>
    <property type="project" value="InterPro"/>
</dbReference>
<feature type="binding site" evidence="11">
    <location>
        <position position="220"/>
    </location>
    <ligand>
        <name>Ca(2+)</name>
        <dbReference type="ChEBI" id="CHEBI:29108"/>
        <label>1</label>
    </ligand>
</feature>
<dbReference type="GO" id="GO:0008270">
    <property type="term" value="F:zinc ion binding"/>
    <property type="evidence" value="ECO:0007669"/>
    <property type="project" value="InterPro"/>
</dbReference>
<dbReference type="SUPFAM" id="SSF55486">
    <property type="entry name" value="Metalloproteases ('zincins'), catalytic domain"/>
    <property type="match status" value="1"/>
</dbReference>
<dbReference type="PIRSF" id="PIRSF001191">
    <property type="entry name" value="Peptidase_M10A_matrix"/>
    <property type="match status" value="1"/>
</dbReference>
<reference evidence="15" key="1">
    <citation type="submission" date="2021-02" db="EMBL/GenBank/DDBJ databases">
        <authorList>
            <person name="Nowell W R."/>
        </authorList>
    </citation>
    <scope>NUCLEOTIDE SEQUENCE</scope>
</reference>
<protein>
    <recommendedName>
        <fullName evidence="14">Peptidase metallopeptidase domain-containing protein</fullName>
    </recommendedName>
</protein>
<evidence type="ECO:0000256" key="13">
    <source>
        <dbReference type="SAM" id="MobiDB-lite"/>
    </source>
</evidence>
<keyword evidence="2" id="KW-0645">Protease</keyword>
<evidence type="ECO:0000256" key="8">
    <source>
        <dbReference type="ARBA" id="ARBA00023145"/>
    </source>
</evidence>
<evidence type="ECO:0000259" key="14">
    <source>
        <dbReference type="SMART" id="SM00235"/>
    </source>
</evidence>
<evidence type="ECO:0000256" key="2">
    <source>
        <dbReference type="ARBA" id="ARBA00022670"/>
    </source>
</evidence>
<feature type="region of interest" description="Disordered" evidence="13">
    <location>
        <begin position="517"/>
        <end position="568"/>
    </location>
</feature>
<gene>
    <name evidence="16" type="ORF">JBS370_LOCUS8584</name>
    <name evidence="15" type="ORF">ZHD862_LOCUS5365</name>
</gene>
<feature type="binding site" evidence="11">
    <location>
        <position position="419"/>
    </location>
    <ligand>
        <name>Ca(2+)</name>
        <dbReference type="ChEBI" id="CHEBI:29108"/>
        <label>5</label>
    </ligand>
</feature>
<keyword evidence="11" id="KW-0106">Calcium</keyword>
<dbReference type="EMBL" id="CAJOBD010000552">
    <property type="protein sequence ID" value="CAF3686939.1"/>
    <property type="molecule type" value="Genomic_DNA"/>
</dbReference>
<dbReference type="GO" id="GO:0030574">
    <property type="term" value="P:collagen catabolic process"/>
    <property type="evidence" value="ECO:0007669"/>
    <property type="project" value="TreeGrafter"/>
</dbReference>
<dbReference type="InterPro" id="IPR033739">
    <property type="entry name" value="M10A_MMP"/>
</dbReference>
<dbReference type="Proteomes" id="UP000663836">
    <property type="component" value="Unassembled WGS sequence"/>
</dbReference>
<evidence type="ECO:0000256" key="7">
    <source>
        <dbReference type="ARBA" id="ARBA00023049"/>
    </source>
</evidence>
<dbReference type="PANTHER" id="PTHR10201:SF323">
    <property type="entry name" value="MATRIX METALLOPROTEINASE-21"/>
    <property type="match status" value="1"/>
</dbReference>
<dbReference type="PROSITE" id="PS51642">
    <property type="entry name" value="HEMOPEXIN_2"/>
    <property type="match status" value="1"/>
</dbReference>
<evidence type="ECO:0000256" key="4">
    <source>
        <dbReference type="ARBA" id="ARBA00022729"/>
    </source>
</evidence>
<keyword evidence="6 10" id="KW-0862">Zinc</keyword>
<keyword evidence="3 10" id="KW-0479">Metal-binding</keyword>
<feature type="binding site" description="in inhibited form" evidence="11">
    <location>
        <position position="80"/>
    </location>
    <ligand>
        <name>Zn(2+)</name>
        <dbReference type="ChEBI" id="CHEBI:29105"/>
        <label>2</label>
        <note>catalytic</note>
    </ligand>
</feature>
<feature type="repeat" description="Hemopexin" evidence="12">
    <location>
        <begin position="460"/>
        <end position="506"/>
    </location>
</feature>
<dbReference type="InterPro" id="IPR001818">
    <property type="entry name" value="Pept_M10_metallopeptidase"/>
</dbReference>
<dbReference type="Gene3D" id="3.40.390.10">
    <property type="entry name" value="Collagenase (Catalytic Domain)"/>
    <property type="match status" value="1"/>
</dbReference>
<evidence type="ECO:0000256" key="10">
    <source>
        <dbReference type="PIRSR" id="PIRSR001191-2"/>
    </source>
</evidence>
<dbReference type="AlphaFoldDB" id="A0A813WFT5"/>
<feature type="binding site" evidence="11">
    <location>
        <position position="218"/>
    </location>
    <ligand>
        <name>Ca(2+)</name>
        <dbReference type="ChEBI" id="CHEBI:29108"/>
        <label>1</label>
    </ligand>
</feature>
<keyword evidence="4" id="KW-0732">Signal</keyword>
<feature type="binding site" evidence="10">
    <location>
        <position position="241"/>
    </location>
    <ligand>
        <name>Zn(2+)</name>
        <dbReference type="ChEBI" id="CHEBI:29105"/>
        <label>2</label>
        <note>catalytic</note>
    </ligand>
</feature>
<dbReference type="InterPro" id="IPR036365">
    <property type="entry name" value="PGBD-like_sf"/>
</dbReference>